<evidence type="ECO:0000256" key="6">
    <source>
        <dbReference type="ARBA" id="ARBA00023136"/>
    </source>
</evidence>
<dbReference type="Gene3D" id="1.10.3720.10">
    <property type="entry name" value="MetI-like"/>
    <property type="match status" value="2"/>
</dbReference>
<feature type="transmembrane region" description="Helical" evidence="7">
    <location>
        <begin position="635"/>
        <end position="657"/>
    </location>
</feature>
<proteinExistence type="inferred from homology"/>
<feature type="transmembrane region" description="Helical" evidence="7">
    <location>
        <begin position="319"/>
        <end position="340"/>
    </location>
</feature>
<feature type="transmembrane region" description="Helical" evidence="7">
    <location>
        <begin position="160"/>
        <end position="183"/>
    </location>
</feature>
<evidence type="ECO:0000256" key="3">
    <source>
        <dbReference type="ARBA" id="ARBA00022475"/>
    </source>
</evidence>
<feature type="domain" description="ABC transmembrane type-1" evidence="8">
    <location>
        <begin position="153"/>
        <end position="336"/>
    </location>
</feature>
<keyword evidence="4 7" id="KW-0812">Transmembrane</keyword>
<feature type="transmembrane region" description="Helical" evidence="7">
    <location>
        <begin position="402"/>
        <end position="423"/>
    </location>
</feature>
<evidence type="ECO:0000256" key="7">
    <source>
        <dbReference type="RuleBase" id="RU363032"/>
    </source>
</evidence>
<evidence type="ECO:0000256" key="2">
    <source>
        <dbReference type="ARBA" id="ARBA00022448"/>
    </source>
</evidence>
<dbReference type="PANTHER" id="PTHR47737:SF1">
    <property type="entry name" value="GLYCINE BETAINE_PROLINE BETAINE TRANSPORT SYSTEM PERMEASE PROTEIN PROW"/>
    <property type="match status" value="1"/>
</dbReference>
<dbReference type="CDD" id="cd06261">
    <property type="entry name" value="TM_PBP2"/>
    <property type="match status" value="2"/>
</dbReference>
<gene>
    <name evidence="9" type="ORF">O2N63_08510</name>
</gene>
<keyword evidence="5 7" id="KW-1133">Transmembrane helix</keyword>
<feature type="transmembrane region" description="Helical" evidence="7">
    <location>
        <begin position="429"/>
        <end position="447"/>
    </location>
</feature>
<feature type="transmembrane region" description="Helical" evidence="7">
    <location>
        <begin position="593"/>
        <end position="615"/>
    </location>
</feature>
<dbReference type="EMBL" id="JAQIIO010000004">
    <property type="protein sequence ID" value="MDA5094130.1"/>
    <property type="molecule type" value="Genomic_DNA"/>
</dbReference>
<dbReference type="RefSeq" id="WP_271053843.1">
    <property type="nucleotide sequence ID" value="NZ_JAQIIO010000004.1"/>
</dbReference>
<dbReference type="InterPro" id="IPR000515">
    <property type="entry name" value="MetI-like"/>
</dbReference>
<dbReference type="PANTHER" id="PTHR47737">
    <property type="entry name" value="GLYCINE BETAINE/PROLINE BETAINE TRANSPORT SYSTEM PERMEASE PROTEIN PROW"/>
    <property type="match status" value="1"/>
</dbReference>
<feature type="transmembrane region" description="Helical" evidence="7">
    <location>
        <begin position="537"/>
        <end position="556"/>
    </location>
</feature>
<feature type="transmembrane region" description="Helical" evidence="7">
    <location>
        <begin position="137"/>
        <end position="154"/>
    </location>
</feature>
<protein>
    <submittedName>
        <fullName evidence="9">ABC transporter permease subunit</fullName>
    </submittedName>
</protein>
<comment type="caution">
    <text evidence="9">The sequence shown here is derived from an EMBL/GenBank/DDBJ whole genome shotgun (WGS) entry which is preliminary data.</text>
</comment>
<evidence type="ECO:0000313" key="10">
    <source>
        <dbReference type="Proteomes" id="UP001528040"/>
    </source>
</evidence>
<feature type="transmembrane region" description="Helical" evidence="7">
    <location>
        <begin position="204"/>
        <end position="231"/>
    </location>
</feature>
<evidence type="ECO:0000256" key="4">
    <source>
        <dbReference type="ARBA" id="ARBA00022692"/>
    </source>
</evidence>
<keyword evidence="6 7" id="KW-0472">Membrane</keyword>
<feature type="transmembrane region" description="Helical" evidence="7">
    <location>
        <begin position="360"/>
        <end position="381"/>
    </location>
</feature>
<dbReference type="Pfam" id="PF00528">
    <property type="entry name" value="BPD_transp_1"/>
    <property type="match status" value="2"/>
</dbReference>
<dbReference type="InterPro" id="IPR035906">
    <property type="entry name" value="MetI-like_sf"/>
</dbReference>
<feature type="domain" description="ABC transmembrane type-1" evidence="8">
    <location>
        <begin position="474"/>
        <end position="653"/>
    </location>
</feature>
<reference evidence="9 10" key="1">
    <citation type="submission" date="2023-01" db="EMBL/GenBank/DDBJ databases">
        <authorList>
            <person name="Yoon J.-W."/>
        </authorList>
    </citation>
    <scope>NUCLEOTIDE SEQUENCE [LARGE SCALE GENOMIC DNA]</scope>
    <source>
        <strain evidence="9 10">KMU-50</strain>
    </source>
</reference>
<evidence type="ECO:0000256" key="5">
    <source>
        <dbReference type="ARBA" id="ARBA00022989"/>
    </source>
</evidence>
<comment type="subcellular location">
    <subcellularLocation>
        <location evidence="1 7">Cell membrane</location>
        <topology evidence="1 7">Multi-pass membrane protein</topology>
    </subcellularLocation>
</comment>
<dbReference type="PROSITE" id="PS50928">
    <property type="entry name" value="ABC_TM1"/>
    <property type="match status" value="2"/>
</dbReference>
<sequence>MSSFLKSCLRGPRMFWLGLFAITWGLSQFSFAIYKALDARWIVRFPKKYELPLDSWISSAMTWLVEDAHFGLFTFRDLTRFIAAVIELPYQFVRSLLIDGFSVGQGQQAIEVAPSISWIAIIGTMAVIALYARNAGLAMLAALCFAYLAIFGQWESAMVTLASVLIAVPIGVTGGLLLGILSYRHPWVEKALRPILDLMQTVPVFAYLVPILFLFGFGPVSALVATVIYAMPPMVRIATVALQSVPEEVKEAGRMVGCKPHQQMWKVMVPTALPSLMVGVNQVIMLTLNMVIIASMIGAGGLGYDVLTSLRRLDIGGGIEAGLAIVVMAIALDRVSQAFAIRRVRPRPDPAQPIYQRHPLISTSVALIVISTLLGIYLPGFRLLPESLTITTGSIWTAMMEWINVTFFDFFEAIKTFFLTTLLLPVKRFFSGIPWAWGVIVVGLAAGRVGGWKFGLMSAAMTLFIAANGLWAKAMITVYLVSVSVLIASAIGIPLGIWAGQSNRANSVIGAMIDTLQTLPSFVYLIPVVMLFRVGDFSAMIAVVLYALAPAVRYAAHGIRSIDQELIEAGKVSGCTERQILLRIKLPLAAPSLLLGLNQTIMLALSMLVITALVGTRDLGQEVYIALTKANTGQGIIAGLSVAFIAIIADRIVAALARNSQEKLGVK</sequence>
<dbReference type="SUPFAM" id="SSF161098">
    <property type="entry name" value="MetI-like"/>
    <property type="match status" value="2"/>
</dbReference>
<evidence type="ECO:0000256" key="1">
    <source>
        <dbReference type="ARBA" id="ARBA00004651"/>
    </source>
</evidence>
<accession>A0ABT4W0V0</accession>
<keyword evidence="10" id="KW-1185">Reference proteome</keyword>
<dbReference type="Proteomes" id="UP001528040">
    <property type="component" value="Unassembled WGS sequence"/>
</dbReference>
<evidence type="ECO:0000259" key="8">
    <source>
        <dbReference type="PROSITE" id="PS50928"/>
    </source>
</evidence>
<evidence type="ECO:0000313" key="9">
    <source>
        <dbReference type="EMBL" id="MDA5094130.1"/>
    </source>
</evidence>
<feature type="transmembrane region" description="Helical" evidence="7">
    <location>
        <begin position="478"/>
        <end position="499"/>
    </location>
</feature>
<keyword evidence="2 7" id="KW-0813">Transport</keyword>
<keyword evidence="3" id="KW-1003">Cell membrane</keyword>
<feature type="transmembrane region" description="Helical" evidence="7">
    <location>
        <begin position="283"/>
        <end position="307"/>
    </location>
</feature>
<comment type="similarity">
    <text evidence="7">Belongs to the binding-protein-dependent transport system permease family.</text>
</comment>
<name>A0ABT4W0V0_9RHOB</name>
<organism evidence="9 10">
    <name type="scientific">Aliiroseovarius salicola</name>
    <dbReference type="NCBI Taxonomy" id="3009082"/>
    <lineage>
        <taxon>Bacteria</taxon>
        <taxon>Pseudomonadati</taxon>
        <taxon>Pseudomonadota</taxon>
        <taxon>Alphaproteobacteria</taxon>
        <taxon>Rhodobacterales</taxon>
        <taxon>Paracoccaceae</taxon>
        <taxon>Aliiroseovarius</taxon>
    </lineage>
</organism>